<evidence type="ECO:0000256" key="1">
    <source>
        <dbReference type="ARBA" id="ARBA00023186"/>
    </source>
</evidence>
<dbReference type="PANTHER" id="PTHR44157:SF1">
    <property type="entry name" value="DNAJ HOMOLOG SUBFAMILY C MEMBER 11"/>
    <property type="match status" value="1"/>
</dbReference>
<protein>
    <recommendedName>
        <fullName evidence="4">DnaJ-like protein C11 C-terminal domain-containing protein</fullName>
    </recommendedName>
</protein>
<dbReference type="PANTHER" id="PTHR44157">
    <property type="entry name" value="DNAJ HOMOLOG SUBFAMILY C MEMBER 11"/>
    <property type="match status" value="1"/>
</dbReference>
<keyword evidence="3" id="KW-0812">Transmembrane</keyword>
<dbReference type="KEGG" id="mtm:MYCTH_2114944"/>
<dbReference type="EMBL" id="CP003002">
    <property type="protein sequence ID" value="AEO54083.1"/>
    <property type="molecule type" value="Genomic_DNA"/>
</dbReference>
<dbReference type="eggNOG" id="KOG0718">
    <property type="taxonomic scope" value="Eukaryota"/>
</dbReference>
<dbReference type="OMA" id="IWYTYHG"/>
<dbReference type="OrthoDB" id="666364at2759"/>
<dbReference type="InterPro" id="IPR052243">
    <property type="entry name" value="Mito_inner_membrane_organizer"/>
</dbReference>
<feature type="transmembrane region" description="Helical" evidence="3">
    <location>
        <begin position="630"/>
        <end position="648"/>
    </location>
</feature>
<evidence type="ECO:0000256" key="3">
    <source>
        <dbReference type="SAM" id="Phobius"/>
    </source>
</evidence>
<dbReference type="VEuPathDB" id="FungiDB:MYCTH_2114944"/>
<keyword evidence="6" id="KW-1185">Reference proteome</keyword>
<reference evidence="5 6" key="1">
    <citation type="journal article" date="2011" name="Nat. Biotechnol.">
        <title>Comparative genomic analysis of the thermophilic biomass-degrading fungi Myceliophthora thermophila and Thielavia terrestris.</title>
        <authorList>
            <person name="Berka R.M."/>
            <person name="Grigoriev I.V."/>
            <person name="Otillar R."/>
            <person name="Salamov A."/>
            <person name="Grimwood J."/>
            <person name="Reid I."/>
            <person name="Ishmael N."/>
            <person name="John T."/>
            <person name="Darmond C."/>
            <person name="Moisan M.-C."/>
            <person name="Henrissat B."/>
            <person name="Coutinho P.M."/>
            <person name="Lombard V."/>
            <person name="Natvig D.O."/>
            <person name="Lindquist E."/>
            <person name="Schmutz J."/>
            <person name="Lucas S."/>
            <person name="Harris P."/>
            <person name="Powlowski J."/>
            <person name="Bellemare A."/>
            <person name="Taylor D."/>
            <person name="Butler G."/>
            <person name="de Vries R.P."/>
            <person name="Allijn I.E."/>
            <person name="van den Brink J."/>
            <person name="Ushinsky S."/>
            <person name="Storms R."/>
            <person name="Powell A.J."/>
            <person name="Paulsen I.T."/>
            <person name="Elbourne L.D.H."/>
            <person name="Baker S.E."/>
            <person name="Magnuson J."/>
            <person name="LaBoissiere S."/>
            <person name="Clutterbuck A.J."/>
            <person name="Martinez D."/>
            <person name="Wogulis M."/>
            <person name="de Leon A.L."/>
            <person name="Rey M.W."/>
            <person name="Tsang A."/>
        </authorList>
    </citation>
    <scope>NUCLEOTIDE SEQUENCE [LARGE SCALE GENOMIC DNA]</scope>
    <source>
        <strain evidence="6">ATCC 42464 / BCRC 31852 / DSM 1799</strain>
    </source>
</reference>
<dbReference type="Pfam" id="PF11875">
    <property type="entry name" value="DnaJ-like_C11_C"/>
    <property type="match status" value="1"/>
</dbReference>
<evidence type="ECO:0000256" key="2">
    <source>
        <dbReference type="SAM" id="MobiDB-lite"/>
    </source>
</evidence>
<keyword evidence="3" id="KW-1133">Transmembrane helix</keyword>
<sequence length="770" mass="84739">MDLASRRIPPAGLDDGTSIRSRAYYNSSHLLRHAESRYSLQEQFAVTKKEYEFGFDDASSVLERSTLASGAVRANELDDDDDGKQTPVWVLSSVANRTYYELLCLPKGVSLSPDQVCDAAYRLLEVLAVDKQPPRLRSSAAFYLGLTQAACETLVEPSRRLAYDLYLSEAHEPASDSPEPLIDDDLPGPGSCESYENQIQEQYLLLTQRESRANTDLCFRVGAAAAAAPLLTSQRGSRQHGLELRVLDFSLRKTATTGVPALRQSVERMVVFLQGLPNKGAPKVEGSPFVRVADPTVTITGATHGLLDERIRLAPSLSDRYQLPGPSIHGRRRAEQLLASQFLPLLSLNLRQALSWRGDPTLVAGPDLVVEHELELLPHLSTTTRVGYSVNLSGADEPLNIEVSARKPLTRSPGLHSTLGFAVHERVGSGTAFLIADGGDWNPSISKECQELSRCSKTVGGLAPMVEAFRNSPTVEIGYAFGRHDLGMQSGQALTKPSERGLSTLDSDLDERKPSSWTASVGFTPGNAAAYLRYGRDLFASRAQTRSSPKSRTGLRAEVELASTVQHDFFFLAFRALKRIGRFSKAGLEIGFSPSNLHLSFYWSRLGQRISLPFLVANSTTARSRFATRLLFWTTIFPFAAFAAWECYRRRRWCARKASSTSTTAEPERGGAKTVQLHIARRRAEADELTVVLATGVEPRQAAQRQRGGLVIAGAKYGVRDAPPEESRLLGFWDPAPLSGPGDKVLRVRYLWRGKERTVEVGELEELRLP</sequence>
<dbReference type="RefSeq" id="XP_003659328.1">
    <property type="nucleotide sequence ID" value="XM_003659280.1"/>
</dbReference>
<accession>G2Q0Y5</accession>
<evidence type="ECO:0000313" key="5">
    <source>
        <dbReference type="EMBL" id="AEO54083.1"/>
    </source>
</evidence>
<evidence type="ECO:0000313" key="6">
    <source>
        <dbReference type="Proteomes" id="UP000007322"/>
    </source>
</evidence>
<dbReference type="Proteomes" id="UP000007322">
    <property type="component" value="Chromosome 1"/>
</dbReference>
<dbReference type="HOGENOM" id="CLU_019611_0_0_1"/>
<proteinExistence type="predicted"/>
<gene>
    <name evidence="5" type="ORF">MYCTH_2114944</name>
</gene>
<feature type="region of interest" description="Disordered" evidence="2">
    <location>
        <begin position="490"/>
        <end position="509"/>
    </location>
</feature>
<organism evidence="5 6">
    <name type="scientific">Thermothelomyces thermophilus (strain ATCC 42464 / BCRC 31852 / DSM 1799)</name>
    <name type="common">Sporotrichum thermophile</name>
    <dbReference type="NCBI Taxonomy" id="573729"/>
    <lineage>
        <taxon>Eukaryota</taxon>
        <taxon>Fungi</taxon>
        <taxon>Dikarya</taxon>
        <taxon>Ascomycota</taxon>
        <taxon>Pezizomycotina</taxon>
        <taxon>Sordariomycetes</taxon>
        <taxon>Sordariomycetidae</taxon>
        <taxon>Sordariales</taxon>
        <taxon>Chaetomiaceae</taxon>
        <taxon>Thermothelomyces</taxon>
    </lineage>
</organism>
<dbReference type="GO" id="GO:0005739">
    <property type="term" value="C:mitochondrion"/>
    <property type="evidence" value="ECO:0007669"/>
    <property type="project" value="GOC"/>
</dbReference>
<keyword evidence="1" id="KW-0143">Chaperone</keyword>
<keyword evidence="3" id="KW-0472">Membrane</keyword>
<dbReference type="GO" id="GO:0042407">
    <property type="term" value="P:cristae formation"/>
    <property type="evidence" value="ECO:0007669"/>
    <property type="project" value="TreeGrafter"/>
</dbReference>
<evidence type="ECO:0000259" key="4">
    <source>
        <dbReference type="Pfam" id="PF11875"/>
    </source>
</evidence>
<dbReference type="InParanoid" id="G2Q0Y5"/>
<dbReference type="GeneID" id="11508816"/>
<feature type="domain" description="DnaJ-like protein C11 C-terminal" evidence="4">
    <location>
        <begin position="726"/>
        <end position="770"/>
    </location>
</feature>
<dbReference type="InterPro" id="IPR024586">
    <property type="entry name" value="DnaJ-like_C11_C"/>
</dbReference>
<name>G2Q0Y5_THET4</name>
<dbReference type="STRING" id="573729.G2Q0Y5"/>
<dbReference type="AlphaFoldDB" id="G2Q0Y5"/>